<protein>
    <recommendedName>
        <fullName evidence="2">RAP domain-containing protein</fullName>
    </recommendedName>
</protein>
<proteinExistence type="predicted"/>
<dbReference type="PROSITE" id="PS51286">
    <property type="entry name" value="RAP"/>
    <property type="match status" value="1"/>
</dbReference>
<dbReference type="EMBL" id="BEGY01000016">
    <property type="protein sequence ID" value="GAX76253.1"/>
    <property type="molecule type" value="Genomic_DNA"/>
</dbReference>
<feature type="region of interest" description="Disordered" evidence="1">
    <location>
        <begin position="439"/>
        <end position="470"/>
    </location>
</feature>
<name>A0A250WZH9_9CHLO</name>
<feature type="domain" description="RAP" evidence="2">
    <location>
        <begin position="731"/>
        <end position="790"/>
    </location>
</feature>
<evidence type="ECO:0000313" key="4">
    <source>
        <dbReference type="Proteomes" id="UP000232323"/>
    </source>
</evidence>
<accession>A0A250WZH9</accession>
<reference evidence="3 4" key="1">
    <citation type="submission" date="2017-08" db="EMBL/GenBank/DDBJ databases">
        <title>Acidophilic green algal genome provides insights into adaptation to an acidic environment.</title>
        <authorList>
            <person name="Hirooka S."/>
            <person name="Hirose Y."/>
            <person name="Kanesaki Y."/>
            <person name="Higuchi S."/>
            <person name="Fujiwara T."/>
            <person name="Onuma R."/>
            <person name="Era A."/>
            <person name="Ohbayashi R."/>
            <person name="Uzuka A."/>
            <person name="Nozaki H."/>
            <person name="Yoshikawa H."/>
            <person name="Miyagishima S.Y."/>
        </authorList>
    </citation>
    <scope>NUCLEOTIDE SEQUENCE [LARGE SCALE GENOMIC DNA]</scope>
    <source>
        <strain evidence="3 4">NIES-2499</strain>
    </source>
</reference>
<evidence type="ECO:0000313" key="3">
    <source>
        <dbReference type="EMBL" id="GAX76253.1"/>
    </source>
</evidence>
<evidence type="ECO:0000259" key="2">
    <source>
        <dbReference type="PROSITE" id="PS51286"/>
    </source>
</evidence>
<gene>
    <name evidence="3" type="ORF">CEUSTIGMA_g3697.t1</name>
</gene>
<dbReference type="Pfam" id="PF08373">
    <property type="entry name" value="RAP"/>
    <property type="match status" value="1"/>
</dbReference>
<dbReference type="Proteomes" id="UP000232323">
    <property type="component" value="Unassembled WGS sequence"/>
</dbReference>
<dbReference type="OrthoDB" id="531704at2759"/>
<sequence>MLQSYNINAQHVLRMCNRLQLYVGPRTNYCLATNSKVVNNNVCSMSTAIFCAQVIMEQPHARKRTYLPATYILPSSLHLVERTPKNRSLFFRQLSLSVHQFSFSSIMTAAEHAPDLLAAVLDSNTHPEVWRKLLKLGNQGLLHKSKTPGEAGELVEVLHGLVSSRLHELNGMAGELVEVLHHGLVSSRLHELNGMAGELVEVLHGLVSSRLHELNGSQMCCVMWALACLGDSNGGSYLESDVMQGLYGKLSTLSCEDLIKLIWSLSVSGNYNQELFASLTDFIMERCLPDASPSQLAIIAASFASFSHFEDDQDFFDAIARSFIRQIHSASLSDIVLAMKSFAVLQYQAVMDENSTTFFQAACSHLSESQGVSAMSIADLSDLLWSCAWINFKDDALIKASRARLKSCFPRQQDHASVAGEGDVNKRVFGAWAGKRKRQVVEGNVSMPPQQSREVHPSADRGSTRDSEGKQMSANIMHGTAGISQNMSFKMAETWSTSCKAAGGLLNRASVQHNPALQPRHAENRLPDAGLKRAGDVDDSDEATWAGADGKVLMSPETITKVLWSMVVLEVWEPGLFQDLLDALRKLQPDDLNSVQAARLGAVDAGMSELIPGSVPAPSAIEKSPTDDTCFEKRWRDATLPRVASLRLPDVLLPQILVESKIAEDREDDLKNYQSWKYRSNYQEMTRSAIRHSIVQTLHELGDAPPPRGWHCTIDGYLTPHIATSFRGHRLAIEIIDPSCCLRSEPQHVIGAVSLRQKCLLFRGWRVLQVPFHEWCTLPDATARQRFLMQKVAESSPVRKKVMFSGN</sequence>
<feature type="compositionally biased region" description="Basic and acidic residues" evidence="1">
    <location>
        <begin position="453"/>
        <end position="469"/>
    </location>
</feature>
<evidence type="ECO:0000256" key="1">
    <source>
        <dbReference type="SAM" id="MobiDB-lite"/>
    </source>
</evidence>
<dbReference type="AlphaFoldDB" id="A0A250WZH9"/>
<organism evidence="3 4">
    <name type="scientific">Chlamydomonas eustigma</name>
    <dbReference type="NCBI Taxonomy" id="1157962"/>
    <lineage>
        <taxon>Eukaryota</taxon>
        <taxon>Viridiplantae</taxon>
        <taxon>Chlorophyta</taxon>
        <taxon>core chlorophytes</taxon>
        <taxon>Chlorophyceae</taxon>
        <taxon>CS clade</taxon>
        <taxon>Chlamydomonadales</taxon>
        <taxon>Chlamydomonadaceae</taxon>
        <taxon>Chlamydomonas</taxon>
    </lineage>
</organism>
<comment type="caution">
    <text evidence="3">The sequence shown here is derived from an EMBL/GenBank/DDBJ whole genome shotgun (WGS) entry which is preliminary data.</text>
</comment>
<keyword evidence="4" id="KW-1185">Reference proteome</keyword>
<dbReference type="SMART" id="SM00952">
    <property type="entry name" value="RAP"/>
    <property type="match status" value="1"/>
</dbReference>
<dbReference type="InterPro" id="IPR013584">
    <property type="entry name" value="RAP"/>
</dbReference>